<keyword evidence="1" id="KW-0677">Repeat</keyword>
<gene>
    <name evidence="4" type="ORF">QBC37DRAFT_60448</name>
</gene>
<dbReference type="PANTHER" id="PTHR10039">
    <property type="entry name" value="AMELOGENIN"/>
    <property type="match status" value="1"/>
</dbReference>
<feature type="region of interest" description="Disordered" evidence="2">
    <location>
        <begin position="831"/>
        <end position="854"/>
    </location>
</feature>
<proteinExistence type="predicted"/>
<protein>
    <recommendedName>
        <fullName evidence="3">Nephrocystin 3-like N-terminal domain-containing protein</fullName>
    </recommendedName>
</protein>
<name>A0AAN7B3K4_9PEZI</name>
<dbReference type="PANTHER" id="PTHR10039:SF5">
    <property type="entry name" value="NACHT DOMAIN-CONTAINING PROTEIN"/>
    <property type="match status" value="1"/>
</dbReference>
<dbReference type="Proteomes" id="UP001301769">
    <property type="component" value="Unassembled WGS sequence"/>
</dbReference>
<reference evidence="4" key="2">
    <citation type="submission" date="2023-05" db="EMBL/GenBank/DDBJ databases">
        <authorList>
            <consortium name="Lawrence Berkeley National Laboratory"/>
            <person name="Steindorff A."/>
            <person name="Hensen N."/>
            <person name="Bonometti L."/>
            <person name="Westerberg I."/>
            <person name="Brannstrom I.O."/>
            <person name="Guillou S."/>
            <person name="Cros-Aarteil S."/>
            <person name="Calhoun S."/>
            <person name="Haridas S."/>
            <person name="Kuo A."/>
            <person name="Mondo S."/>
            <person name="Pangilinan J."/>
            <person name="Riley R."/>
            <person name="Labutti K."/>
            <person name="Andreopoulos B."/>
            <person name="Lipzen A."/>
            <person name="Chen C."/>
            <person name="Yanf M."/>
            <person name="Daum C."/>
            <person name="Ng V."/>
            <person name="Clum A."/>
            <person name="Ohm R."/>
            <person name="Martin F."/>
            <person name="Silar P."/>
            <person name="Natvig D."/>
            <person name="Lalanne C."/>
            <person name="Gautier V."/>
            <person name="Ament-Velasquez S.L."/>
            <person name="Kruys A."/>
            <person name="Hutchinson M.I."/>
            <person name="Powell A.J."/>
            <person name="Barry K."/>
            <person name="Miller A.N."/>
            <person name="Grigoriev I.V."/>
            <person name="Debuchy R."/>
            <person name="Gladieux P."/>
            <person name="Thoren M.H."/>
            <person name="Johannesson H."/>
        </authorList>
    </citation>
    <scope>NUCLEOTIDE SEQUENCE</scope>
    <source>
        <strain evidence="4">PSN293</strain>
    </source>
</reference>
<dbReference type="Pfam" id="PF24883">
    <property type="entry name" value="NPHP3_N"/>
    <property type="match status" value="1"/>
</dbReference>
<feature type="domain" description="Nephrocystin 3-like N-terminal" evidence="3">
    <location>
        <begin position="194"/>
        <end position="369"/>
    </location>
</feature>
<dbReference type="InterPro" id="IPR056884">
    <property type="entry name" value="NPHP3-like_N"/>
</dbReference>
<accession>A0AAN7B3K4</accession>
<evidence type="ECO:0000313" key="5">
    <source>
        <dbReference type="Proteomes" id="UP001301769"/>
    </source>
</evidence>
<evidence type="ECO:0000256" key="1">
    <source>
        <dbReference type="ARBA" id="ARBA00022737"/>
    </source>
</evidence>
<dbReference type="InterPro" id="IPR027417">
    <property type="entry name" value="P-loop_NTPase"/>
</dbReference>
<keyword evidence="5" id="KW-1185">Reference proteome</keyword>
<evidence type="ECO:0000256" key="2">
    <source>
        <dbReference type="SAM" id="MobiDB-lite"/>
    </source>
</evidence>
<dbReference type="Gene3D" id="3.40.50.300">
    <property type="entry name" value="P-loop containing nucleotide triphosphate hydrolases"/>
    <property type="match status" value="1"/>
</dbReference>
<dbReference type="EMBL" id="MU858220">
    <property type="protein sequence ID" value="KAK4209004.1"/>
    <property type="molecule type" value="Genomic_DNA"/>
</dbReference>
<feature type="compositionally biased region" description="Basic and acidic residues" evidence="2">
    <location>
        <begin position="845"/>
        <end position="854"/>
    </location>
</feature>
<dbReference type="SUPFAM" id="SSF52540">
    <property type="entry name" value="P-loop containing nucleoside triphosphate hydrolases"/>
    <property type="match status" value="1"/>
</dbReference>
<dbReference type="AlphaFoldDB" id="A0AAN7B3K4"/>
<sequence>MRYRAKTGLVAIRVIWSMKKDGEVLQNQFTACSVALNSTLLLVMRKENLAKWESVSKRLYDLWVSGCDAQGQNNDSFTTVMEKCNEISSIVRGLSYDSHDWNGRLQAVQDSIAKDSEIQRAWCEELGELKELFDRFDSATRELIYTRILDEISFNNMNARSEDIKTTKTAPETFEWLLDATAKPSEDRRYALGKDFQKWLAEGGAVFYIMGKPGSGKSTLMNIVANHPKTREQLDQWQPSRPDLIVTSVFFWNMGSTHQKSKEGLYRTLLYTILSNATDLIPRLFPERLKSQQRFIEHLAQRSVQTLPFSVVEEKLECLVSDPPTNLKFCVFIDGVDEFSDPNMENHELAMLIQRWSENPWIKICVSGREEEPWVTCFSKFPRLRLHEATQGDIQLMIEKSILKHPHFLELDADGRERFIQKFVERAEGVFLWVKHIKKEVVEALDYRKGLDNLYEVLYDAPIDLGLFYKRMFDRIQTREAWVILRLMSTAIDYWEEGPGDPLWAHHYSFVREILQTSSFAKNHETSSQFELLDESKQVDEMVQRLGGYGFLHQVPLMFRGVVESAKGIGPGSSMSELTKDEKLAHRLTMTVLKFSHRTAREYLTQYLEGQLGSVAPEQQRIIRTIISERRLVLQLMRRHIQSFWIRNDIQRIHFSFLAVFQWLCETPDRSVLLQDLLDLERLLIMRQSVRSSDSTRAFMGPDCYGYRFGRGWTSQDLDHICFGSTDGKPRGILSAITICLTFGYVEVVDWLHDNWNQWITGIVDGTREAALIQLLFYHLKGRVTNRQIFPEIICILLRKRTRSVPAEGRRLNRSLINPSAILYYRYIQSGGKGKRKGAGSRYQEGNRDKNPNS</sequence>
<comment type="caution">
    <text evidence="4">The sequence shown here is derived from an EMBL/GenBank/DDBJ whole genome shotgun (WGS) entry which is preliminary data.</text>
</comment>
<reference evidence="4" key="1">
    <citation type="journal article" date="2023" name="Mol. Phylogenet. Evol.">
        <title>Genome-scale phylogeny and comparative genomics of the fungal order Sordariales.</title>
        <authorList>
            <person name="Hensen N."/>
            <person name="Bonometti L."/>
            <person name="Westerberg I."/>
            <person name="Brannstrom I.O."/>
            <person name="Guillou S."/>
            <person name="Cros-Aarteil S."/>
            <person name="Calhoun S."/>
            <person name="Haridas S."/>
            <person name="Kuo A."/>
            <person name="Mondo S."/>
            <person name="Pangilinan J."/>
            <person name="Riley R."/>
            <person name="LaButti K."/>
            <person name="Andreopoulos B."/>
            <person name="Lipzen A."/>
            <person name="Chen C."/>
            <person name="Yan M."/>
            <person name="Daum C."/>
            <person name="Ng V."/>
            <person name="Clum A."/>
            <person name="Steindorff A."/>
            <person name="Ohm R.A."/>
            <person name="Martin F."/>
            <person name="Silar P."/>
            <person name="Natvig D.O."/>
            <person name="Lalanne C."/>
            <person name="Gautier V."/>
            <person name="Ament-Velasquez S.L."/>
            <person name="Kruys A."/>
            <person name="Hutchinson M.I."/>
            <person name="Powell A.J."/>
            <person name="Barry K."/>
            <person name="Miller A.N."/>
            <person name="Grigoriev I.V."/>
            <person name="Debuchy R."/>
            <person name="Gladieux P."/>
            <person name="Hiltunen Thoren M."/>
            <person name="Johannesson H."/>
        </authorList>
    </citation>
    <scope>NUCLEOTIDE SEQUENCE</scope>
    <source>
        <strain evidence="4">PSN293</strain>
    </source>
</reference>
<evidence type="ECO:0000259" key="3">
    <source>
        <dbReference type="Pfam" id="PF24883"/>
    </source>
</evidence>
<organism evidence="4 5">
    <name type="scientific">Rhypophila decipiens</name>
    <dbReference type="NCBI Taxonomy" id="261697"/>
    <lineage>
        <taxon>Eukaryota</taxon>
        <taxon>Fungi</taxon>
        <taxon>Dikarya</taxon>
        <taxon>Ascomycota</taxon>
        <taxon>Pezizomycotina</taxon>
        <taxon>Sordariomycetes</taxon>
        <taxon>Sordariomycetidae</taxon>
        <taxon>Sordariales</taxon>
        <taxon>Naviculisporaceae</taxon>
        <taxon>Rhypophila</taxon>
    </lineage>
</organism>
<evidence type="ECO:0000313" key="4">
    <source>
        <dbReference type="EMBL" id="KAK4209004.1"/>
    </source>
</evidence>